<dbReference type="InterPro" id="IPR023576">
    <property type="entry name" value="UbiE/COQ5_MeTrFase_CS"/>
</dbReference>
<dbReference type="FunFam" id="3.40.50.150:FF:000014">
    <property type="entry name" value="Ubiquinone/menaquinone biosynthesis C-methyltransferase UbiE"/>
    <property type="match status" value="1"/>
</dbReference>
<comment type="catalytic activity">
    <reaction evidence="6">
        <text>a 2-methoxy-6-(all-trans-polyprenyl)benzene-1,4-diol + S-adenosyl-L-methionine = a 5-methoxy-2-methyl-3-(all-trans-polyprenyl)benzene-1,4-diol + S-adenosyl-L-homocysteine + H(+)</text>
        <dbReference type="Rhea" id="RHEA:28286"/>
        <dbReference type="Rhea" id="RHEA-COMP:10858"/>
        <dbReference type="Rhea" id="RHEA-COMP:10859"/>
        <dbReference type="ChEBI" id="CHEBI:15378"/>
        <dbReference type="ChEBI" id="CHEBI:57856"/>
        <dbReference type="ChEBI" id="CHEBI:59789"/>
        <dbReference type="ChEBI" id="CHEBI:84166"/>
        <dbReference type="ChEBI" id="CHEBI:84167"/>
        <dbReference type="EC" id="2.1.1.201"/>
    </reaction>
</comment>
<dbReference type="GO" id="GO:0032259">
    <property type="term" value="P:methylation"/>
    <property type="evidence" value="ECO:0007669"/>
    <property type="project" value="UniProtKB-KW"/>
</dbReference>
<dbReference type="STRING" id="393595.ABO_2246"/>
<dbReference type="EMBL" id="AM286690">
    <property type="protein sequence ID" value="CAL17694.1"/>
    <property type="molecule type" value="Genomic_DNA"/>
</dbReference>
<dbReference type="GO" id="GO:0043770">
    <property type="term" value="F:demethylmenaquinone methyltransferase activity"/>
    <property type="evidence" value="ECO:0007669"/>
    <property type="project" value="UniProtKB-UniRule"/>
</dbReference>
<evidence type="ECO:0000256" key="5">
    <source>
        <dbReference type="ARBA" id="ARBA00022691"/>
    </source>
</evidence>
<dbReference type="GO" id="GO:0009060">
    <property type="term" value="P:aerobic respiration"/>
    <property type="evidence" value="ECO:0007669"/>
    <property type="project" value="UniProtKB-UniRule"/>
</dbReference>
<feature type="binding site" evidence="6">
    <location>
        <begin position="148"/>
        <end position="149"/>
    </location>
    <ligand>
        <name>S-adenosyl-L-methionine</name>
        <dbReference type="ChEBI" id="CHEBI:59789"/>
    </ligand>
</feature>
<dbReference type="KEGG" id="abo:ABO_2246"/>
<dbReference type="HAMAP" id="MF_01813">
    <property type="entry name" value="MenG_UbiE_methyltr"/>
    <property type="match status" value="1"/>
</dbReference>
<evidence type="ECO:0000256" key="1">
    <source>
        <dbReference type="ARBA" id="ARBA00022428"/>
    </source>
</evidence>
<comment type="function">
    <text evidence="6">Methyltransferase required for the conversion of demethylmenaquinol (DMKH2) to menaquinol (MKH2) and the conversion of 2-polyprenyl-6-methoxy-1,4-benzoquinol (DDMQH2) to 2-polyprenyl-3-methyl-6-methoxy-1,4-benzoquinol (DMQH2).</text>
</comment>
<dbReference type="PROSITE" id="PS01184">
    <property type="entry name" value="UBIE_2"/>
    <property type="match status" value="1"/>
</dbReference>
<dbReference type="NCBIfam" id="NF001240">
    <property type="entry name" value="PRK00216.1-1"/>
    <property type="match status" value="1"/>
</dbReference>
<keyword evidence="4 6" id="KW-0831">Ubiquinone biosynthesis</keyword>
<accession>Q0VMA4</accession>
<dbReference type="Gene3D" id="3.40.50.150">
    <property type="entry name" value="Vaccinia Virus protein VP39"/>
    <property type="match status" value="1"/>
</dbReference>
<comment type="similarity">
    <text evidence="6">Belongs to the class I-like SAM-binding methyltransferase superfamily. MenG/UbiE family.</text>
</comment>
<dbReference type="EC" id="2.1.1.163" evidence="6"/>
<dbReference type="CDD" id="cd02440">
    <property type="entry name" value="AdoMet_MTases"/>
    <property type="match status" value="1"/>
</dbReference>
<evidence type="ECO:0000256" key="4">
    <source>
        <dbReference type="ARBA" id="ARBA00022688"/>
    </source>
</evidence>
<keyword evidence="8" id="KW-1185">Reference proteome</keyword>
<name>Q0VMA4_ALCBS</name>
<sequence length="276" mass="30946">MNSWPPGKKPLWERFSPVTHRLSRIDMSDDNKVTHFGYQQVPWQEKQQKVAGVFRSVAGKYDVMNDLISMGSHRILKRMTIELAGIRPGHKVLDLAGGTGDLAIKFSRLVGETGQVVLADINDAMLDVGRDRLFDAGCSHNTQVTQVNGECLPFEDNSFHCITIAFGLRNITDKDAALRSMLRVLKPGGRLLVLEFSTPTNKHLAKAYEAYSFAVWPKLGKLIVNDPDSYQYLAESIRMHPDQDTLQGMMDNAGFARTEYFNMIGGIVALHRGFKF</sequence>
<dbReference type="PANTHER" id="PTHR43591:SF24">
    <property type="entry name" value="2-METHOXY-6-POLYPRENYL-1,4-BENZOQUINOL METHYLASE, MITOCHONDRIAL"/>
    <property type="match status" value="1"/>
</dbReference>
<comment type="pathway">
    <text evidence="6">Quinol/quinone metabolism; menaquinone biosynthesis; menaquinol from 1,4-dihydroxy-2-naphthoate: step 2/2.</text>
</comment>
<dbReference type="eggNOG" id="COG2226">
    <property type="taxonomic scope" value="Bacteria"/>
</dbReference>
<dbReference type="InterPro" id="IPR004033">
    <property type="entry name" value="UbiE/COQ5_MeTrFase"/>
</dbReference>
<dbReference type="GO" id="GO:0008425">
    <property type="term" value="F:2-methoxy-6-polyprenyl-1,4-benzoquinol methyltransferase activity"/>
    <property type="evidence" value="ECO:0007669"/>
    <property type="project" value="UniProtKB-UniRule"/>
</dbReference>
<keyword evidence="1 6" id="KW-0474">Menaquinone biosynthesis</keyword>
<evidence type="ECO:0000313" key="8">
    <source>
        <dbReference type="Proteomes" id="UP000008871"/>
    </source>
</evidence>
<evidence type="ECO:0000256" key="3">
    <source>
        <dbReference type="ARBA" id="ARBA00022679"/>
    </source>
</evidence>
<dbReference type="HOGENOM" id="CLU_037990_0_0_6"/>
<evidence type="ECO:0000313" key="7">
    <source>
        <dbReference type="EMBL" id="CAL17694.1"/>
    </source>
</evidence>
<dbReference type="SUPFAM" id="SSF53335">
    <property type="entry name" value="S-adenosyl-L-methionine-dependent methyltransferases"/>
    <property type="match status" value="1"/>
</dbReference>
<dbReference type="AlphaFoldDB" id="Q0VMA4"/>
<proteinExistence type="inferred from homology"/>
<dbReference type="PANTHER" id="PTHR43591">
    <property type="entry name" value="METHYLTRANSFERASE"/>
    <property type="match status" value="1"/>
</dbReference>
<dbReference type="UniPathway" id="UPA00232"/>
<reference evidence="7 8" key="1">
    <citation type="journal article" date="2006" name="Nat. Biotechnol.">
        <title>Genome sequence of the ubiquitous hydrocarbon-degrading marine bacterium Alcanivorax borkumensis.</title>
        <authorList>
            <person name="Schneiker S."/>
            <person name="Martins dos Santos V.A.P."/>
            <person name="Bartels D."/>
            <person name="Bekel T."/>
            <person name="Brecht M."/>
            <person name="Buhrmester J."/>
            <person name="Chernikova T.N."/>
            <person name="Denaro R."/>
            <person name="Ferrer M."/>
            <person name="Gertler C."/>
            <person name="Goesmann A."/>
            <person name="Golyshina O.V."/>
            <person name="Kaminski F."/>
            <person name="Khachane A.N."/>
            <person name="Lang S."/>
            <person name="Linke B."/>
            <person name="McHardy A.C."/>
            <person name="Meyer F."/>
            <person name="Nechitaylo T."/>
            <person name="Puehler A."/>
            <person name="Regenhardt D."/>
            <person name="Rupp O."/>
            <person name="Sabirova J.S."/>
            <person name="Selbitschka W."/>
            <person name="Yakimov M.M."/>
            <person name="Timmis K.N."/>
            <person name="Vorhoelter F.-J."/>
            <person name="Weidner S."/>
            <person name="Kaiser O."/>
            <person name="Golyshin P.N."/>
        </authorList>
    </citation>
    <scope>NUCLEOTIDE SEQUENCE [LARGE SCALE GENOMIC DNA]</scope>
    <source>
        <strain evidence="8">ATCC 700651 / DSM 11573 / NCIMB 13689 / SK2</strain>
    </source>
</reference>
<feature type="binding site" evidence="6">
    <location>
        <position position="120"/>
    </location>
    <ligand>
        <name>S-adenosyl-L-methionine</name>
        <dbReference type="ChEBI" id="CHEBI:59789"/>
    </ligand>
</feature>
<organism evidence="7 8">
    <name type="scientific">Alcanivorax borkumensis (strain ATCC 700651 / DSM 11573 / NCIMB 13689 / SK2)</name>
    <dbReference type="NCBI Taxonomy" id="393595"/>
    <lineage>
        <taxon>Bacteria</taxon>
        <taxon>Pseudomonadati</taxon>
        <taxon>Pseudomonadota</taxon>
        <taxon>Gammaproteobacteria</taxon>
        <taxon>Oceanospirillales</taxon>
        <taxon>Alcanivoracaceae</taxon>
        <taxon>Alcanivorax</taxon>
    </lineage>
</organism>
<dbReference type="GO" id="GO:0009234">
    <property type="term" value="P:menaquinone biosynthetic process"/>
    <property type="evidence" value="ECO:0007669"/>
    <property type="project" value="UniProtKB-UniRule"/>
</dbReference>
<dbReference type="EC" id="2.1.1.201" evidence="6"/>
<keyword evidence="5 6" id="KW-0949">S-adenosyl-L-methionine</keyword>
<keyword evidence="2 6" id="KW-0489">Methyltransferase</keyword>
<keyword evidence="7" id="KW-0830">Ubiquinone</keyword>
<gene>
    <name evidence="6 7" type="primary">ubiE</name>
    <name evidence="7" type="ordered locus">ABO_2246</name>
</gene>
<dbReference type="InterPro" id="IPR029063">
    <property type="entry name" value="SAM-dependent_MTases_sf"/>
</dbReference>
<dbReference type="UniPathway" id="UPA00079">
    <property type="reaction ID" value="UER00169"/>
</dbReference>
<comment type="catalytic activity">
    <reaction evidence="6">
        <text>a 2-demethylmenaquinol + S-adenosyl-L-methionine = a menaquinol + S-adenosyl-L-homocysteine + H(+)</text>
        <dbReference type="Rhea" id="RHEA:42640"/>
        <dbReference type="Rhea" id="RHEA-COMP:9539"/>
        <dbReference type="Rhea" id="RHEA-COMP:9563"/>
        <dbReference type="ChEBI" id="CHEBI:15378"/>
        <dbReference type="ChEBI" id="CHEBI:18151"/>
        <dbReference type="ChEBI" id="CHEBI:55437"/>
        <dbReference type="ChEBI" id="CHEBI:57856"/>
        <dbReference type="ChEBI" id="CHEBI:59789"/>
        <dbReference type="EC" id="2.1.1.163"/>
    </reaction>
</comment>
<dbReference type="PROSITE" id="PS51608">
    <property type="entry name" value="SAM_MT_UBIE"/>
    <property type="match status" value="1"/>
</dbReference>
<dbReference type="Pfam" id="PF01209">
    <property type="entry name" value="Ubie_methyltran"/>
    <property type="match status" value="1"/>
</dbReference>
<feature type="binding site" evidence="6">
    <location>
        <position position="99"/>
    </location>
    <ligand>
        <name>S-adenosyl-L-methionine</name>
        <dbReference type="ChEBI" id="CHEBI:59789"/>
    </ligand>
</feature>
<keyword evidence="3 6" id="KW-0808">Transferase</keyword>
<comment type="pathway">
    <text evidence="6">Cofactor biosynthesis; ubiquinone biosynthesis.</text>
</comment>
<dbReference type="NCBIfam" id="TIGR01934">
    <property type="entry name" value="MenG_MenH_UbiE"/>
    <property type="match status" value="1"/>
</dbReference>
<comment type="caution">
    <text evidence="6">Lacks conserved residue(s) required for the propagation of feature annotation.</text>
</comment>
<dbReference type="Proteomes" id="UP000008871">
    <property type="component" value="Chromosome"/>
</dbReference>
<evidence type="ECO:0000256" key="6">
    <source>
        <dbReference type="HAMAP-Rule" id="MF_01813"/>
    </source>
</evidence>
<evidence type="ECO:0000256" key="2">
    <source>
        <dbReference type="ARBA" id="ARBA00022603"/>
    </source>
</evidence>
<protein>
    <recommendedName>
        <fullName evidence="6">Ubiquinone/menaquinone biosynthesis C-methyltransferase UbiE</fullName>
        <ecNumber evidence="6">2.1.1.163</ecNumber>
        <ecNumber evidence="6">2.1.1.201</ecNumber>
    </recommendedName>
    <alternativeName>
        <fullName evidence="6">2-methoxy-6-polyprenyl-1,4-benzoquinol methylase</fullName>
    </alternativeName>
    <alternativeName>
        <fullName evidence="6">Demethylmenaquinone methyltransferase</fullName>
    </alternativeName>
</protein>